<dbReference type="Proteomes" id="UP000824120">
    <property type="component" value="Chromosome 1"/>
</dbReference>
<evidence type="ECO:0000313" key="2">
    <source>
        <dbReference type="Proteomes" id="UP000824120"/>
    </source>
</evidence>
<keyword evidence="2" id="KW-1185">Reference proteome</keyword>
<gene>
    <name evidence="1" type="ORF">H5410_000048</name>
</gene>
<comment type="caution">
    <text evidence="1">The sequence shown here is derived from an EMBL/GenBank/DDBJ whole genome shotgun (WGS) entry which is preliminary data.</text>
</comment>
<protein>
    <submittedName>
        <fullName evidence="1">Uncharacterized protein</fullName>
    </submittedName>
</protein>
<dbReference type="AlphaFoldDB" id="A0A9J6AVQ0"/>
<proteinExistence type="predicted"/>
<name>A0A9J6AVQ0_SOLCO</name>
<sequence>MTLEGVNPPYIPPTSSTCSPPLLAPASPILTLTSTSTPTSVATSSAPPVGASLLMAIAPGNSLFIKSTVGSDLWP</sequence>
<reference evidence="1 2" key="1">
    <citation type="submission" date="2020-09" db="EMBL/GenBank/DDBJ databases">
        <title>De no assembly of potato wild relative species, Solanum commersonii.</title>
        <authorList>
            <person name="Cho K."/>
        </authorList>
    </citation>
    <scope>NUCLEOTIDE SEQUENCE [LARGE SCALE GENOMIC DNA]</scope>
    <source>
        <strain evidence="1">LZ3.2</strain>
        <tissue evidence="1">Leaf</tissue>
    </source>
</reference>
<dbReference type="EMBL" id="JACXVP010000001">
    <property type="protein sequence ID" value="KAG5628331.1"/>
    <property type="molecule type" value="Genomic_DNA"/>
</dbReference>
<organism evidence="1 2">
    <name type="scientific">Solanum commersonii</name>
    <name type="common">Commerson's wild potato</name>
    <name type="synonym">Commerson's nightshade</name>
    <dbReference type="NCBI Taxonomy" id="4109"/>
    <lineage>
        <taxon>Eukaryota</taxon>
        <taxon>Viridiplantae</taxon>
        <taxon>Streptophyta</taxon>
        <taxon>Embryophyta</taxon>
        <taxon>Tracheophyta</taxon>
        <taxon>Spermatophyta</taxon>
        <taxon>Magnoliopsida</taxon>
        <taxon>eudicotyledons</taxon>
        <taxon>Gunneridae</taxon>
        <taxon>Pentapetalae</taxon>
        <taxon>asterids</taxon>
        <taxon>lamiids</taxon>
        <taxon>Solanales</taxon>
        <taxon>Solanaceae</taxon>
        <taxon>Solanoideae</taxon>
        <taxon>Solaneae</taxon>
        <taxon>Solanum</taxon>
    </lineage>
</organism>
<evidence type="ECO:0000313" key="1">
    <source>
        <dbReference type="EMBL" id="KAG5628331.1"/>
    </source>
</evidence>
<accession>A0A9J6AVQ0</accession>